<proteinExistence type="predicted"/>
<protein>
    <submittedName>
        <fullName evidence="1">Uncharacterized protein</fullName>
    </submittedName>
</protein>
<name>A0A8H3NDE3_9EURO</name>
<evidence type="ECO:0000313" key="2">
    <source>
        <dbReference type="Proteomes" id="UP000465221"/>
    </source>
</evidence>
<organism evidence="1 2">
    <name type="scientific">Aspergillus udagawae</name>
    <dbReference type="NCBI Taxonomy" id="91492"/>
    <lineage>
        <taxon>Eukaryota</taxon>
        <taxon>Fungi</taxon>
        <taxon>Dikarya</taxon>
        <taxon>Ascomycota</taxon>
        <taxon>Pezizomycotina</taxon>
        <taxon>Eurotiomycetes</taxon>
        <taxon>Eurotiomycetidae</taxon>
        <taxon>Eurotiales</taxon>
        <taxon>Aspergillaceae</taxon>
        <taxon>Aspergillus</taxon>
        <taxon>Aspergillus subgen. Fumigati</taxon>
    </lineage>
</organism>
<sequence>MVSLQLPTLEKLTKQRSKYKHHGEVRARRWRPAIGSSRIQMNRHLLARRATLCPGDERTSQQVMSSQEQLEDTKKNLLECQRSRNIGNGNVLVGLPE</sequence>
<evidence type="ECO:0000313" key="1">
    <source>
        <dbReference type="EMBL" id="GFF29422.1"/>
    </source>
</evidence>
<dbReference type="Proteomes" id="UP000465221">
    <property type="component" value="Unassembled WGS sequence"/>
</dbReference>
<reference evidence="1 2" key="1">
    <citation type="submission" date="2020-01" db="EMBL/GenBank/DDBJ databases">
        <title>Draft genome sequence of Aspergillus udagawae IFM 46972.</title>
        <authorList>
            <person name="Takahashi H."/>
            <person name="Yaguchi T."/>
        </authorList>
    </citation>
    <scope>NUCLEOTIDE SEQUENCE [LARGE SCALE GENOMIC DNA]</scope>
    <source>
        <strain evidence="1 2">IFM 46972</strain>
    </source>
</reference>
<dbReference type="EMBL" id="BLKC01000013">
    <property type="protein sequence ID" value="GFF29422.1"/>
    <property type="molecule type" value="Genomic_DNA"/>
</dbReference>
<accession>A0A8H3NDE3</accession>
<comment type="caution">
    <text evidence="1">The sequence shown here is derived from an EMBL/GenBank/DDBJ whole genome shotgun (WGS) entry which is preliminary data.</text>
</comment>
<gene>
    <name evidence="1" type="ORF">IFM46972_02620</name>
</gene>
<dbReference type="AlphaFoldDB" id="A0A8H3NDE3"/>